<gene>
    <name evidence="1" type="ORF">SAMN05660909_04787</name>
</gene>
<dbReference type="OrthoDB" id="2044786at2"/>
<name>A0A1H4FYL7_9BACT</name>
<proteinExistence type="predicted"/>
<dbReference type="Proteomes" id="UP000199656">
    <property type="component" value="Unassembled WGS sequence"/>
</dbReference>
<dbReference type="RefSeq" id="WP_089764898.1">
    <property type="nucleotide sequence ID" value="NZ_BKAT01000051.1"/>
</dbReference>
<evidence type="ECO:0000313" key="2">
    <source>
        <dbReference type="Proteomes" id="UP000199656"/>
    </source>
</evidence>
<dbReference type="EMBL" id="FNRL01000030">
    <property type="protein sequence ID" value="SEB02449.1"/>
    <property type="molecule type" value="Genomic_DNA"/>
</dbReference>
<dbReference type="STRING" id="408074.SAMN05660909_04787"/>
<protein>
    <submittedName>
        <fullName evidence="1">Uncharacterized protein</fullName>
    </submittedName>
</protein>
<evidence type="ECO:0000313" key="1">
    <source>
        <dbReference type="EMBL" id="SEB02449.1"/>
    </source>
</evidence>
<keyword evidence="2" id="KW-1185">Reference proteome</keyword>
<dbReference type="AlphaFoldDB" id="A0A1H4FYL7"/>
<sequence>MQPVFEVKKFNDIKHLLPAGSWWIKHRRHEDMSNEYAAFYEGNAVTENINLDFFNLDISLNDESLRESIGLIVITGNLRAKNIMNAETDGAVSLIVLGNLEADNIAVGGQEIYVCGDLLVHDLYWGDYNHGELQAEGHVAARVFMATDEYHFDWKRFLRKENVDIALLANDDDANGDISREVMESAFEEACLVDDVEADEIYSFKDWLDAAEINRRLGANEPVLRGEIAAREEETIPYVFEGDFLTDNNMERFRTSFLFSLFGSSESALKKIEFWREDTFTRVTVQQDKPLSTNLYFQHKEEYAIMVFCFEYENSLRRAITYKSLTGDDQEWHSLDLQHPQPHLRSLLETGYKNLLKEFSAMEFYQQKFREEVTLEKARTIMALPLVKQRYSDYYNDEAEVLYIGNLMIEFRQEDPATERAPRIGIIQSIPHAEEEDDRFAFFHFDIIKDEAGNERVTLRTQDADGYDSTVYNVSVTDTGKFKKALEFFALLEKKIFPLNEKYLAELNANRENE</sequence>
<accession>A0A1H4FYL7</accession>
<organism evidence="1 2">
    <name type="scientific">Chitinophaga terrae</name>
    <name type="common">ex Kim and Jung 2007</name>
    <dbReference type="NCBI Taxonomy" id="408074"/>
    <lineage>
        <taxon>Bacteria</taxon>
        <taxon>Pseudomonadati</taxon>
        <taxon>Bacteroidota</taxon>
        <taxon>Chitinophagia</taxon>
        <taxon>Chitinophagales</taxon>
        <taxon>Chitinophagaceae</taxon>
        <taxon>Chitinophaga</taxon>
    </lineage>
</organism>
<reference evidence="2" key="1">
    <citation type="submission" date="2016-10" db="EMBL/GenBank/DDBJ databases">
        <authorList>
            <person name="Varghese N."/>
            <person name="Submissions S."/>
        </authorList>
    </citation>
    <scope>NUCLEOTIDE SEQUENCE [LARGE SCALE GENOMIC DNA]</scope>
    <source>
        <strain evidence="2">DSM 23920</strain>
    </source>
</reference>